<dbReference type="RefSeq" id="WP_220207413.1">
    <property type="nucleotide sequence ID" value="NZ_BNJK01000001.1"/>
</dbReference>
<dbReference type="AlphaFoldDB" id="A0A8J3IWY4"/>
<dbReference type="Pfam" id="PF13396">
    <property type="entry name" value="PLDc_N"/>
    <property type="match status" value="1"/>
</dbReference>
<protein>
    <recommendedName>
        <fullName evidence="7">Cardiolipin synthase N-terminal domain-containing protein</fullName>
    </recommendedName>
</protein>
<keyword evidence="9" id="KW-1185">Reference proteome</keyword>
<evidence type="ECO:0000256" key="1">
    <source>
        <dbReference type="ARBA" id="ARBA00004651"/>
    </source>
</evidence>
<reference evidence="8" key="1">
    <citation type="submission" date="2020-10" db="EMBL/GenBank/DDBJ databases">
        <title>Taxonomic study of unclassified bacteria belonging to the class Ktedonobacteria.</title>
        <authorList>
            <person name="Yabe S."/>
            <person name="Wang C.M."/>
            <person name="Zheng Y."/>
            <person name="Sakai Y."/>
            <person name="Cavaletti L."/>
            <person name="Monciardini P."/>
            <person name="Donadio S."/>
        </authorList>
    </citation>
    <scope>NUCLEOTIDE SEQUENCE</scope>
    <source>
        <strain evidence="8">ID150040</strain>
    </source>
</reference>
<evidence type="ECO:0000259" key="7">
    <source>
        <dbReference type="Pfam" id="PF13396"/>
    </source>
</evidence>
<keyword evidence="4 6" id="KW-1133">Transmembrane helix</keyword>
<dbReference type="InterPro" id="IPR027379">
    <property type="entry name" value="CLS_N"/>
</dbReference>
<proteinExistence type="predicted"/>
<comment type="subcellular location">
    <subcellularLocation>
        <location evidence="1">Cell membrane</location>
        <topology evidence="1">Multi-pass membrane protein</topology>
    </subcellularLocation>
</comment>
<gene>
    <name evidence="8" type="ORF">KSF_068640</name>
</gene>
<evidence type="ECO:0000313" key="8">
    <source>
        <dbReference type="EMBL" id="GHO96816.1"/>
    </source>
</evidence>
<evidence type="ECO:0000313" key="9">
    <source>
        <dbReference type="Proteomes" id="UP000597444"/>
    </source>
</evidence>
<accession>A0A8J3IWY4</accession>
<name>A0A8J3IWY4_9CHLR</name>
<evidence type="ECO:0000256" key="4">
    <source>
        <dbReference type="ARBA" id="ARBA00022989"/>
    </source>
</evidence>
<feature type="transmembrane region" description="Helical" evidence="6">
    <location>
        <begin position="12"/>
        <end position="35"/>
    </location>
</feature>
<dbReference type="GO" id="GO:0005886">
    <property type="term" value="C:plasma membrane"/>
    <property type="evidence" value="ECO:0007669"/>
    <property type="project" value="UniProtKB-SubCell"/>
</dbReference>
<keyword evidence="5 6" id="KW-0472">Membrane</keyword>
<dbReference type="EMBL" id="BNJK01000001">
    <property type="protein sequence ID" value="GHO96816.1"/>
    <property type="molecule type" value="Genomic_DNA"/>
</dbReference>
<dbReference type="Proteomes" id="UP000597444">
    <property type="component" value="Unassembled WGS sequence"/>
</dbReference>
<evidence type="ECO:0000256" key="3">
    <source>
        <dbReference type="ARBA" id="ARBA00022692"/>
    </source>
</evidence>
<feature type="transmembrane region" description="Helical" evidence="6">
    <location>
        <begin position="51"/>
        <end position="71"/>
    </location>
</feature>
<evidence type="ECO:0000256" key="2">
    <source>
        <dbReference type="ARBA" id="ARBA00022475"/>
    </source>
</evidence>
<organism evidence="8 9">
    <name type="scientific">Reticulibacter mediterranei</name>
    <dbReference type="NCBI Taxonomy" id="2778369"/>
    <lineage>
        <taxon>Bacteria</taxon>
        <taxon>Bacillati</taxon>
        <taxon>Chloroflexota</taxon>
        <taxon>Ktedonobacteria</taxon>
        <taxon>Ktedonobacterales</taxon>
        <taxon>Reticulibacteraceae</taxon>
        <taxon>Reticulibacter</taxon>
    </lineage>
</organism>
<comment type="caution">
    <text evidence="8">The sequence shown here is derived from an EMBL/GenBank/DDBJ whole genome shotgun (WGS) entry which is preliminary data.</text>
</comment>
<evidence type="ECO:0000256" key="6">
    <source>
        <dbReference type="SAM" id="Phobius"/>
    </source>
</evidence>
<sequence length="82" mass="9480">MLYLLFDPLLRLLLRLFGAGANGILVLATIFWIWVLIDCLVKEPSDTNDKIAWTLFVLFVPLLGALIYYFIRRPERIKAVGR</sequence>
<keyword evidence="3 6" id="KW-0812">Transmembrane</keyword>
<keyword evidence="2" id="KW-1003">Cell membrane</keyword>
<feature type="domain" description="Cardiolipin synthase N-terminal" evidence="7">
    <location>
        <begin position="30"/>
        <end position="73"/>
    </location>
</feature>
<evidence type="ECO:0000256" key="5">
    <source>
        <dbReference type="ARBA" id="ARBA00023136"/>
    </source>
</evidence>